<evidence type="ECO:0000313" key="2">
    <source>
        <dbReference type="EMBL" id="ODN06493.1"/>
    </source>
</evidence>
<feature type="region of interest" description="Disordered" evidence="1">
    <location>
        <begin position="313"/>
        <end position="338"/>
    </location>
</feature>
<accession>A0A1D2NMI8</accession>
<feature type="compositionally biased region" description="Low complexity" evidence="1">
    <location>
        <begin position="327"/>
        <end position="338"/>
    </location>
</feature>
<dbReference type="OrthoDB" id="3231855at2759"/>
<dbReference type="InterPro" id="IPR027417">
    <property type="entry name" value="P-loop_NTPase"/>
</dbReference>
<evidence type="ECO:0000313" key="3">
    <source>
        <dbReference type="Proteomes" id="UP000094527"/>
    </source>
</evidence>
<dbReference type="Gene3D" id="3.40.50.300">
    <property type="entry name" value="P-loop containing nucleotide triphosphate hydrolases"/>
    <property type="match status" value="1"/>
</dbReference>
<dbReference type="STRING" id="48709.A0A1D2NMI8"/>
<protein>
    <submittedName>
        <fullName evidence="2">NEDD4-binding protein 2-like 1</fullName>
    </submittedName>
</protein>
<reference evidence="2 3" key="1">
    <citation type="journal article" date="2016" name="Genome Biol. Evol.">
        <title>Gene Family Evolution Reflects Adaptation to Soil Environmental Stressors in the Genome of the Collembolan Orchesella cincta.</title>
        <authorList>
            <person name="Faddeeva-Vakhrusheva A."/>
            <person name="Derks M.F."/>
            <person name="Anvar S.Y."/>
            <person name="Agamennone V."/>
            <person name="Suring W."/>
            <person name="Smit S."/>
            <person name="van Straalen N.M."/>
            <person name="Roelofs D."/>
        </authorList>
    </citation>
    <scope>NUCLEOTIDE SEQUENCE [LARGE SCALE GENOMIC DNA]</scope>
    <source>
        <tissue evidence="2">Mixed pool</tissue>
    </source>
</reference>
<dbReference type="PANTHER" id="PTHR13308">
    <property type="entry name" value="NEDD4-BINDING PROTEIN 2-LIKE 1"/>
    <property type="match status" value="1"/>
</dbReference>
<dbReference type="InterPro" id="IPR026302">
    <property type="entry name" value="NEDD4-bd_p2"/>
</dbReference>
<dbReference type="AlphaFoldDB" id="A0A1D2NMI8"/>
<dbReference type="PANTHER" id="PTHR13308:SF40">
    <property type="entry name" value="NEDD4-BINDING PROTEIN 2-LIKE 1"/>
    <property type="match status" value="1"/>
</dbReference>
<gene>
    <name evidence="2" type="ORF">Ocin01_00200</name>
</gene>
<dbReference type="Pfam" id="PF13671">
    <property type="entry name" value="AAA_33"/>
    <property type="match status" value="1"/>
</dbReference>
<sequence length="338" mass="37561">MPFSGTRNPICIVRAPKNFDAEVLRLYLSKYIQDNDMRNILYDVYEKRNPKQLILLRGASGSGKSTLALVLWSISDTGEICSADHYFINRHGQYNFKREQLGEAHASCRTKCQNGMQRGDSPIIIDNTNTRVDEMMPYVQLAVEHNYDIQIVEPKTEWRRKAHLLAQKTVHGVPKRSIQDQLDRFENTSVKIMVDRVLKQQRPSASAYNPVRNLEWGATGLDGTGDWVGATAALTTASSPVFTTTTSKPMANNNIKPLMTPAIKPNLSNPITPPPLFSFPAFQPRTATQASVNSPHSFNPVVTKSNVHFPVVSSSKPAANNPQISWTETPTTTPTSPG</sequence>
<name>A0A1D2NMI8_ORCCI</name>
<feature type="compositionally biased region" description="Polar residues" evidence="1">
    <location>
        <begin position="313"/>
        <end position="326"/>
    </location>
</feature>
<dbReference type="SUPFAM" id="SSF52540">
    <property type="entry name" value="P-loop containing nucleoside triphosphate hydrolases"/>
    <property type="match status" value="1"/>
</dbReference>
<comment type="caution">
    <text evidence="2">The sequence shown here is derived from an EMBL/GenBank/DDBJ whole genome shotgun (WGS) entry which is preliminary data.</text>
</comment>
<proteinExistence type="predicted"/>
<evidence type="ECO:0000256" key="1">
    <source>
        <dbReference type="SAM" id="MobiDB-lite"/>
    </source>
</evidence>
<keyword evidence="3" id="KW-1185">Reference proteome</keyword>
<organism evidence="2 3">
    <name type="scientific">Orchesella cincta</name>
    <name type="common">Springtail</name>
    <name type="synonym">Podura cincta</name>
    <dbReference type="NCBI Taxonomy" id="48709"/>
    <lineage>
        <taxon>Eukaryota</taxon>
        <taxon>Metazoa</taxon>
        <taxon>Ecdysozoa</taxon>
        <taxon>Arthropoda</taxon>
        <taxon>Hexapoda</taxon>
        <taxon>Collembola</taxon>
        <taxon>Entomobryomorpha</taxon>
        <taxon>Entomobryoidea</taxon>
        <taxon>Orchesellidae</taxon>
        <taxon>Orchesellinae</taxon>
        <taxon>Orchesella</taxon>
    </lineage>
</organism>
<dbReference type="Proteomes" id="UP000094527">
    <property type="component" value="Unassembled WGS sequence"/>
</dbReference>
<dbReference type="EMBL" id="LJIJ01000004">
    <property type="protein sequence ID" value="ODN06493.1"/>
    <property type="molecule type" value="Genomic_DNA"/>
</dbReference>